<dbReference type="RefSeq" id="WP_164908895.1">
    <property type="nucleotide sequence ID" value="NZ_CP019384.1"/>
</dbReference>
<gene>
    <name evidence="2" type="ORF">BU251_06475</name>
</gene>
<dbReference type="PANTHER" id="PTHR40660">
    <property type="entry name" value="5'-PHOSPHATE OXIDASE PUTATIVE DOMAIN-CONTAINING PROTEIN-RELATED"/>
    <property type="match status" value="1"/>
</dbReference>
<dbReference type="EMBL" id="CP019384">
    <property type="protein sequence ID" value="QAT17392.1"/>
    <property type="molecule type" value="Genomic_DNA"/>
</dbReference>
<accession>A0A410P5M4</accession>
<dbReference type="SUPFAM" id="SSF50475">
    <property type="entry name" value="FMN-binding split barrel"/>
    <property type="match status" value="1"/>
</dbReference>
<reference evidence="2 3" key="1">
    <citation type="submission" date="2017-01" db="EMBL/GenBank/DDBJ databases">
        <title>First insights into the biology of 'candidatus Vampirococcus archaeovorus'.</title>
        <authorList>
            <person name="Kizina J."/>
            <person name="Jordan S."/>
            <person name="Stueber K."/>
            <person name="Reinhardt R."/>
            <person name="Harder J."/>
        </authorList>
    </citation>
    <scope>NUCLEOTIDE SEQUENCE [LARGE SCALE GENOMIC DNA]</scope>
    <source>
        <strain evidence="2 3">LiM</strain>
    </source>
</reference>
<dbReference type="InterPro" id="IPR012349">
    <property type="entry name" value="Split_barrel_FMN-bd"/>
</dbReference>
<protein>
    <recommendedName>
        <fullName evidence="1">Pyridoxamine 5'-phosphate oxidase N-terminal domain-containing protein</fullName>
    </recommendedName>
</protein>
<evidence type="ECO:0000313" key="2">
    <source>
        <dbReference type="EMBL" id="QAT17392.1"/>
    </source>
</evidence>
<feature type="domain" description="Pyridoxamine 5'-phosphate oxidase N-terminal" evidence="1">
    <location>
        <begin position="5"/>
        <end position="103"/>
    </location>
</feature>
<dbReference type="InterPro" id="IPR011576">
    <property type="entry name" value="Pyridox_Oxase_N"/>
</dbReference>
<evidence type="ECO:0000259" key="1">
    <source>
        <dbReference type="Pfam" id="PF01243"/>
    </source>
</evidence>
<proteinExistence type="predicted"/>
<evidence type="ECO:0000313" key="3">
    <source>
        <dbReference type="Proteomes" id="UP000287243"/>
    </source>
</evidence>
<organism evidence="2 3">
    <name type="scientific">Velamenicoccus archaeovorus</name>
    <dbReference type="NCBI Taxonomy" id="1930593"/>
    <lineage>
        <taxon>Bacteria</taxon>
        <taxon>Pseudomonadati</taxon>
        <taxon>Candidatus Omnitrophota</taxon>
        <taxon>Candidatus Velamenicoccus</taxon>
    </lineage>
</organism>
<dbReference type="Proteomes" id="UP000287243">
    <property type="component" value="Chromosome"/>
</dbReference>
<dbReference type="KEGG" id="vai:BU251_06475"/>
<dbReference type="Gene3D" id="2.30.110.10">
    <property type="entry name" value="Electron Transport, Fmn-binding Protein, Chain A"/>
    <property type="match status" value="1"/>
</dbReference>
<keyword evidence="3" id="KW-1185">Reference proteome</keyword>
<dbReference type="Pfam" id="PF01243">
    <property type="entry name" value="PNPOx_N"/>
    <property type="match status" value="1"/>
</dbReference>
<sequence>MNIIDKALEFLKAREFVAVATADKAGKPNAAPKLLLKIDGRTVYFIDYSIGRTFENLKVRPEASLTLMDVRSLAGYILDGTAEIIEKGRIYDECVEELRKREIELSVERVVAGVHIGKPHKEFEVDIPERFLVYKIKVGECFEISPRGVIRQEGS</sequence>
<dbReference type="AlphaFoldDB" id="A0A410P5M4"/>
<dbReference type="PANTHER" id="PTHR40660:SF1">
    <property type="entry name" value="5'-PHOSPHATE OXIDASE PUTATIVE DOMAIN-CONTAINING PROTEIN-RELATED"/>
    <property type="match status" value="1"/>
</dbReference>
<name>A0A410P5M4_VELA1</name>